<protein>
    <submittedName>
        <fullName evidence="1">Uncharacterized protein</fullName>
    </submittedName>
</protein>
<accession>A0A9D4ENF1</accession>
<dbReference type="OrthoDB" id="6115879at2759"/>
<evidence type="ECO:0000313" key="1">
    <source>
        <dbReference type="EMBL" id="KAH3783477.1"/>
    </source>
</evidence>
<keyword evidence="2" id="KW-1185">Reference proteome</keyword>
<proteinExistence type="predicted"/>
<dbReference type="Proteomes" id="UP000828390">
    <property type="component" value="Unassembled WGS sequence"/>
</dbReference>
<dbReference type="EMBL" id="JAIWYP010000008">
    <property type="protein sequence ID" value="KAH3783477.1"/>
    <property type="molecule type" value="Genomic_DNA"/>
</dbReference>
<gene>
    <name evidence="1" type="ORF">DPMN_161415</name>
</gene>
<reference evidence="1" key="1">
    <citation type="journal article" date="2019" name="bioRxiv">
        <title>The Genome of the Zebra Mussel, Dreissena polymorpha: A Resource for Invasive Species Research.</title>
        <authorList>
            <person name="McCartney M.A."/>
            <person name="Auch B."/>
            <person name="Kono T."/>
            <person name="Mallez S."/>
            <person name="Zhang Y."/>
            <person name="Obille A."/>
            <person name="Becker A."/>
            <person name="Abrahante J.E."/>
            <person name="Garbe J."/>
            <person name="Badalamenti J.P."/>
            <person name="Herman A."/>
            <person name="Mangelson H."/>
            <person name="Liachko I."/>
            <person name="Sullivan S."/>
            <person name="Sone E.D."/>
            <person name="Koren S."/>
            <person name="Silverstein K.A.T."/>
            <person name="Beckman K.B."/>
            <person name="Gohl D.M."/>
        </authorList>
    </citation>
    <scope>NUCLEOTIDE SEQUENCE</scope>
    <source>
        <strain evidence="1">Duluth1</strain>
        <tissue evidence="1">Whole animal</tissue>
    </source>
</reference>
<dbReference type="AlphaFoldDB" id="A0A9D4ENF1"/>
<name>A0A9D4ENF1_DREPO</name>
<comment type="caution">
    <text evidence="1">The sequence shown here is derived from an EMBL/GenBank/DDBJ whole genome shotgun (WGS) entry which is preliminary data.</text>
</comment>
<evidence type="ECO:0000313" key="2">
    <source>
        <dbReference type="Proteomes" id="UP000828390"/>
    </source>
</evidence>
<organism evidence="1 2">
    <name type="scientific">Dreissena polymorpha</name>
    <name type="common">Zebra mussel</name>
    <name type="synonym">Mytilus polymorpha</name>
    <dbReference type="NCBI Taxonomy" id="45954"/>
    <lineage>
        <taxon>Eukaryota</taxon>
        <taxon>Metazoa</taxon>
        <taxon>Spiralia</taxon>
        <taxon>Lophotrochozoa</taxon>
        <taxon>Mollusca</taxon>
        <taxon>Bivalvia</taxon>
        <taxon>Autobranchia</taxon>
        <taxon>Heteroconchia</taxon>
        <taxon>Euheterodonta</taxon>
        <taxon>Imparidentia</taxon>
        <taxon>Neoheterodontei</taxon>
        <taxon>Myida</taxon>
        <taxon>Dreissenoidea</taxon>
        <taxon>Dreissenidae</taxon>
        <taxon>Dreissena</taxon>
    </lineage>
</organism>
<reference evidence="1" key="2">
    <citation type="submission" date="2020-11" db="EMBL/GenBank/DDBJ databases">
        <authorList>
            <person name="McCartney M.A."/>
            <person name="Auch B."/>
            <person name="Kono T."/>
            <person name="Mallez S."/>
            <person name="Becker A."/>
            <person name="Gohl D.M."/>
            <person name="Silverstein K.A.T."/>
            <person name="Koren S."/>
            <person name="Bechman K.B."/>
            <person name="Herman A."/>
            <person name="Abrahante J.E."/>
            <person name="Garbe J."/>
        </authorList>
    </citation>
    <scope>NUCLEOTIDE SEQUENCE</scope>
    <source>
        <strain evidence="1">Duluth1</strain>
        <tissue evidence="1">Whole animal</tissue>
    </source>
</reference>
<sequence>MAGKPFSEWVQLENFQCPAASCPSKQPFTWVCAKDGNYTYMNALGKMKCRTNAHHGKIISWTWNCGDDFHNGEYLAADLEGFTFALSQAVQLMGKMGSAWVANLIMELGKQYGQ</sequence>